<evidence type="ECO:0000313" key="2">
    <source>
        <dbReference type="EMBL" id="TLQ40943.1"/>
    </source>
</evidence>
<evidence type="ECO:0000256" key="1">
    <source>
        <dbReference type="SAM" id="Coils"/>
    </source>
</evidence>
<accession>A0A5R9DVM0</accession>
<proteinExistence type="predicted"/>
<name>A0A5R9DVM0_9LACT</name>
<dbReference type="OrthoDB" id="10009786at2"/>
<protein>
    <submittedName>
        <fullName evidence="2">Uncharacterized protein</fullName>
    </submittedName>
</protein>
<dbReference type="EMBL" id="VBSP01000022">
    <property type="protein sequence ID" value="TLQ40943.1"/>
    <property type="molecule type" value="Genomic_DNA"/>
</dbReference>
<comment type="caution">
    <text evidence="2">The sequence shown here is derived from an EMBL/GenBank/DDBJ whole genome shotgun (WGS) entry which is preliminary data.</text>
</comment>
<keyword evidence="1" id="KW-0175">Coiled coil</keyword>
<dbReference type="AlphaFoldDB" id="A0A5R9DVM0"/>
<sequence length="121" mass="14023">MSKDIIGKVIEAENLIDSMKVELADKKEAIRENEKEKIETYRKELEQSLDGVASELEQERNQELAEVRERVNYEVDNYRRHAQDDYQTHKGELIQAGIKEVMSQYGNFSHEAGNNHRGASE</sequence>
<dbReference type="RefSeq" id="WP_138404720.1">
    <property type="nucleotide sequence ID" value="NZ_VBSP01000022.1"/>
</dbReference>
<feature type="coiled-coil region" evidence="1">
    <location>
        <begin position="9"/>
        <end position="62"/>
    </location>
</feature>
<evidence type="ECO:0000313" key="3">
    <source>
        <dbReference type="Proteomes" id="UP000306420"/>
    </source>
</evidence>
<reference evidence="2 3" key="1">
    <citation type="submission" date="2019-05" db="EMBL/GenBank/DDBJ databases">
        <title>The metagenome of a microbial culture collection derived from dairy environment covers the genomic content of the human microbiome.</title>
        <authorList>
            <person name="Roder T."/>
            <person name="Wuthrich D."/>
            <person name="Sattari Z."/>
            <person name="Von Ah U."/>
            <person name="Bar C."/>
            <person name="Ronchi F."/>
            <person name="Macpherson A.J."/>
            <person name="Ganal-Vonarburg S.C."/>
            <person name="Bruggmann R."/>
            <person name="Vergeres G."/>
        </authorList>
    </citation>
    <scope>NUCLEOTIDE SEQUENCE [LARGE SCALE GENOMIC DNA]</scope>
    <source>
        <strain evidence="2 3">FAM 24227</strain>
    </source>
</reference>
<organism evidence="2 3">
    <name type="scientific">Ruoffia tabacinasalis</name>
    <dbReference type="NCBI Taxonomy" id="87458"/>
    <lineage>
        <taxon>Bacteria</taxon>
        <taxon>Bacillati</taxon>
        <taxon>Bacillota</taxon>
        <taxon>Bacilli</taxon>
        <taxon>Lactobacillales</taxon>
        <taxon>Aerococcaceae</taxon>
        <taxon>Ruoffia</taxon>
    </lineage>
</organism>
<dbReference type="Proteomes" id="UP000306420">
    <property type="component" value="Unassembled WGS sequence"/>
</dbReference>
<gene>
    <name evidence="2" type="ORF">FEZ33_07160</name>
</gene>